<reference evidence="3" key="1">
    <citation type="submission" date="2016-11" db="EMBL/GenBank/DDBJ databases">
        <authorList>
            <person name="Varghese N."/>
            <person name="Submissions S."/>
        </authorList>
    </citation>
    <scope>NUCLEOTIDE SEQUENCE [LARGE SCALE GENOMIC DNA]</scope>
    <source>
        <strain evidence="3">DSM 6637</strain>
    </source>
</reference>
<dbReference type="InterPro" id="IPR045748">
    <property type="entry name" value="DcaP"/>
</dbReference>
<organism evidence="2 3">
    <name type="scientific">Paracoccus solventivorans</name>
    <dbReference type="NCBI Taxonomy" id="53463"/>
    <lineage>
        <taxon>Bacteria</taxon>
        <taxon>Pseudomonadati</taxon>
        <taxon>Pseudomonadota</taxon>
        <taxon>Alphaproteobacteria</taxon>
        <taxon>Rhodobacterales</taxon>
        <taxon>Paracoccaceae</taxon>
        <taxon>Paracoccus</taxon>
    </lineage>
</organism>
<evidence type="ECO:0000313" key="3">
    <source>
        <dbReference type="Proteomes" id="UP000184444"/>
    </source>
</evidence>
<dbReference type="Pfam" id="PF19577">
    <property type="entry name" value="DcaP"/>
    <property type="match status" value="1"/>
</dbReference>
<dbReference type="AlphaFoldDB" id="A0A1M7ISX7"/>
<name>A0A1M7ISX7_9RHOB</name>
<dbReference type="Gene3D" id="2.40.160.10">
    <property type="entry name" value="Porin"/>
    <property type="match status" value="1"/>
</dbReference>
<accession>A0A1M7ISX7</accession>
<protein>
    <submittedName>
        <fullName evidence="2">Porin subfamily protein</fullName>
    </submittedName>
</protein>
<dbReference type="SUPFAM" id="SSF56935">
    <property type="entry name" value="Porins"/>
    <property type="match status" value="1"/>
</dbReference>
<dbReference type="STRING" id="53463.SAMN05444389_109100"/>
<sequence>MFGNYRSPAAVAVGMAAASLAVAGSAQAETLTQLEARIAALEAKEQEPVQVTNRYGMALSFYGTVKVDAVMDNNYGLGNTIGGIAQILDGTAEESDQKIHAFQSRFGFRGEQDTEYGKLRFNVEGDFFGGGGGTFRLRHAYGQIGGWTIGQTWSTFSVLGEAPAVWDFNGPAGPASFRVPLVRYSHDFGNGSNITASIEEDYVSWGDRPAFAVAASHSFDQGSVRVAYINRKLDYAGGTVTGWGANVGATYKPWEGGLIQASYTRGEGISSILGFSGYAGQQAGAGAPTFFDVDTNGDAIEMDGLSLAVSHKIRPDLSVLAAYGRQSYDSFAGARATDTDKLETVNIGGKYNLTENFAVGGEVIWANRTQFDGAEVDNTRLHLGATFDF</sequence>
<proteinExistence type="predicted"/>
<dbReference type="EMBL" id="FRCK01000009">
    <property type="protein sequence ID" value="SHM43821.1"/>
    <property type="molecule type" value="Genomic_DNA"/>
</dbReference>
<feature type="signal peptide" evidence="1">
    <location>
        <begin position="1"/>
        <end position="28"/>
    </location>
</feature>
<evidence type="ECO:0000313" key="2">
    <source>
        <dbReference type="EMBL" id="SHM43821.1"/>
    </source>
</evidence>
<evidence type="ECO:0000256" key="1">
    <source>
        <dbReference type="SAM" id="SignalP"/>
    </source>
</evidence>
<keyword evidence="3" id="KW-1185">Reference proteome</keyword>
<feature type="chain" id="PRO_5033032236" evidence="1">
    <location>
        <begin position="29"/>
        <end position="389"/>
    </location>
</feature>
<gene>
    <name evidence="2" type="ORF">SAMN05444389_109100</name>
</gene>
<dbReference type="Proteomes" id="UP000184444">
    <property type="component" value="Unassembled WGS sequence"/>
</dbReference>
<keyword evidence="1" id="KW-0732">Signal</keyword>
<dbReference type="InterPro" id="IPR023614">
    <property type="entry name" value="Porin_dom_sf"/>
</dbReference>